<dbReference type="InterPro" id="IPR004333">
    <property type="entry name" value="SBP_dom"/>
</dbReference>
<sequence length="536" mass="59303">MAREHWSSDAWTIDPGIFDLRALTPTPQTDGGGKEKQKEELTKSGPSKASTTTQAGTSSHGKATEDALRLCEVDGCEERRSSHRGAGLCDKHRHAESFVVRGANGGKPMRWCFYCHRAHDLGKFTSASRSICYEKFTLRQGRRAEKKHQEARKAASASAVLGAFGAPGTNSGGDSGETSAIDTSLSKDLSQVPLVDAIVMKHRSQVVPQGYDTKFWVAHPRELQERMDMWDLVRRLNSTEEPVGMYGTIVPGCVRFTVRGWQGTEATLAMQPLDRRGVFALGDERSVSVSEMAALDMKPRRVFINKRGSVTRGAVGACGEAIIDAVFASAREKLYVRTPRDPRVNKIPVRFFSEYVDREVSCVDTEEFVSICPLSDAGTRGAVIDHVLSIQCGGYGAPYEHVAVIEDEDIARELVELDASTTGIEARKALRRFALDYVWLSSSIETAMFYEEDVKRAMYIIDSARNIFGAWGRAPNALARVETLRTEIVEFGTSISDESRCRPRVTSFLETKKIRARPPIFYGATTLLLRKENSSI</sequence>
<gene>
    <name evidence="3" type="ORF">OLUC0939_LOCUS2469</name>
</gene>
<dbReference type="GO" id="GO:0003677">
    <property type="term" value="F:DNA binding"/>
    <property type="evidence" value="ECO:0007669"/>
    <property type="project" value="InterPro"/>
</dbReference>
<dbReference type="Pfam" id="PF03110">
    <property type="entry name" value="SBP"/>
    <property type="match status" value="1"/>
</dbReference>
<dbReference type="GO" id="GO:0005634">
    <property type="term" value="C:nucleus"/>
    <property type="evidence" value="ECO:0007669"/>
    <property type="project" value="InterPro"/>
</dbReference>
<evidence type="ECO:0000313" key="3">
    <source>
        <dbReference type="EMBL" id="CAD8221748.1"/>
    </source>
</evidence>
<protein>
    <recommendedName>
        <fullName evidence="2">SBP-type domain-containing protein</fullName>
    </recommendedName>
</protein>
<dbReference type="Gene3D" id="4.10.1100.10">
    <property type="entry name" value="Transcription factor, SBP-box domain"/>
    <property type="match status" value="1"/>
</dbReference>
<feature type="domain" description="SBP-type" evidence="2">
    <location>
        <begin position="68"/>
        <end position="146"/>
    </location>
</feature>
<feature type="compositionally biased region" description="Basic and acidic residues" evidence="1">
    <location>
        <begin position="32"/>
        <end position="42"/>
    </location>
</feature>
<feature type="region of interest" description="Disordered" evidence="1">
    <location>
        <begin position="19"/>
        <end position="64"/>
    </location>
</feature>
<accession>A0A7R9XQ65</accession>
<dbReference type="EMBL" id="HBDX01002864">
    <property type="protein sequence ID" value="CAD8221748.1"/>
    <property type="molecule type" value="Transcribed_RNA"/>
</dbReference>
<proteinExistence type="predicted"/>
<evidence type="ECO:0000259" key="2">
    <source>
        <dbReference type="PROSITE" id="PS51141"/>
    </source>
</evidence>
<dbReference type="InterPro" id="IPR036893">
    <property type="entry name" value="SBP_sf"/>
</dbReference>
<dbReference type="PROSITE" id="PS51141">
    <property type="entry name" value="ZF_SBP"/>
    <property type="match status" value="1"/>
</dbReference>
<reference evidence="3" key="1">
    <citation type="submission" date="2021-01" db="EMBL/GenBank/DDBJ databases">
        <authorList>
            <person name="Corre E."/>
            <person name="Pelletier E."/>
            <person name="Niang G."/>
            <person name="Scheremetjew M."/>
            <person name="Finn R."/>
            <person name="Kale V."/>
            <person name="Holt S."/>
            <person name="Cochrane G."/>
            <person name="Meng A."/>
            <person name="Brown T."/>
            <person name="Cohen L."/>
        </authorList>
    </citation>
    <scope>NUCLEOTIDE SEQUENCE</scope>
    <source>
        <strain evidence="3">Clade-A-BCC118000</strain>
    </source>
</reference>
<name>A0A7R9XQ65_9CHLO</name>
<dbReference type="AlphaFoldDB" id="A0A7R9XQ65"/>
<dbReference type="SUPFAM" id="SSF103612">
    <property type="entry name" value="SBT domain"/>
    <property type="match status" value="1"/>
</dbReference>
<organism evidence="3">
    <name type="scientific">Ostreococcus sp. 'lucimarinus'</name>
    <dbReference type="NCBI Taxonomy" id="242159"/>
    <lineage>
        <taxon>Eukaryota</taxon>
        <taxon>Viridiplantae</taxon>
        <taxon>Chlorophyta</taxon>
        <taxon>Mamiellophyceae</taxon>
        <taxon>Mamiellales</taxon>
        <taxon>Bathycoccaceae</taxon>
        <taxon>Ostreococcus</taxon>
    </lineage>
</organism>
<feature type="compositionally biased region" description="Polar residues" evidence="1">
    <location>
        <begin position="44"/>
        <end position="61"/>
    </location>
</feature>
<evidence type="ECO:0000256" key="1">
    <source>
        <dbReference type="SAM" id="MobiDB-lite"/>
    </source>
</evidence>